<reference evidence="1" key="1">
    <citation type="submission" date="2020-05" db="EMBL/GenBank/DDBJ databases">
        <title>Large-scale comparative analyses of tick genomes elucidate their genetic diversity and vector capacities.</title>
        <authorList>
            <person name="Jia N."/>
            <person name="Wang J."/>
            <person name="Shi W."/>
            <person name="Du L."/>
            <person name="Sun Y."/>
            <person name="Zhan W."/>
            <person name="Jiang J."/>
            <person name="Wang Q."/>
            <person name="Zhang B."/>
            <person name="Ji P."/>
            <person name="Sakyi L.B."/>
            <person name="Cui X."/>
            <person name="Yuan T."/>
            <person name="Jiang B."/>
            <person name="Yang W."/>
            <person name="Lam T.T.-Y."/>
            <person name="Chang Q."/>
            <person name="Ding S."/>
            <person name="Wang X."/>
            <person name="Zhu J."/>
            <person name="Ruan X."/>
            <person name="Zhao L."/>
            <person name="Wei J."/>
            <person name="Que T."/>
            <person name="Du C."/>
            <person name="Cheng J."/>
            <person name="Dai P."/>
            <person name="Han X."/>
            <person name="Huang E."/>
            <person name="Gao Y."/>
            <person name="Liu J."/>
            <person name="Shao H."/>
            <person name="Ye R."/>
            <person name="Li L."/>
            <person name="Wei W."/>
            <person name="Wang X."/>
            <person name="Wang C."/>
            <person name="Yang T."/>
            <person name="Huo Q."/>
            <person name="Li W."/>
            <person name="Guo W."/>
            <person name="Chen H."/>
            <person name="Zhou L."/>
            <person name="Ni X."/>
            <person name="Tian J."/>
            <person name="Zhou Y."/>
            <person name="Sheng Y."/>
            <person name="Liu T."/>
            <person name="Pan Y."/>
            <person name="Xia L."/>
            <person name="Li J."/>
            <person name="Zhao F."/>
            <person name="Cao W."/>
        </authorList>
    </citation>
    <scope>NUCLEOTIDE SEQUENCE</scope>
    <source>
        <strain evidence="1">Hyas-2018</strain>
    </source>
</reference>
<comment type="caution">
    <text evidence="1">The sequence shown here is derived from an EMBL/GenBank/DDBJ whole genome shotgun (WGS) entry which is preliminary data.</text>
</comment>
<keyword evidence="2" id="KW-1185">Reference proteome</keyword>
<evidence type="ECO:0000313" key="2">
    <source>
        <dbReference type="Proteomes" id="UP000821845"/>
    </source>
</evidence>
<name>A0ACB7TPE2_HYAAI</name>
<accession>A0ACB7TPE2</accession>
<dbReference type="EMBL" id="CM023481">
    <property type="protein sequence ID" value="KAH6946719.1"/>
    <property type="molecule type" value="Genomic_DNA"/>
</dbReference>
<sequence>MQKLRFVPGSVTAIASANSVDMVVALFGAVFAGGKVTFIKSSLTEREIEKQLLKICPSIVFCDEQCAARINAASKHLTSVKACVVFGEYDEMEQFTTFKDAAIDVFQRPQPVDPRESLFTFYTSGTTGLPKGALITHRNYVSQVFGLISESSLFTEADEYIGLLPFAHPLGLCILCAKLALGHKTVAFRSLSAERFLRAVVSCKNVMLMLYPTYVRHLIETAKPEGMSLHEVRAILIGGNTMAEKLLQRLSQLFPIASIVCGEYGDFKTTHWASL</sequence>
<evidence type="ECO:0000313" key="1">
    <source>
        <dbReference type="EMBL" id="KAH6946719.1"/>
    </source>
</evidence>
<protein>
    <submittedName>
        <fullName evidence="1">Uncharacterized protein</fullName>
    </submittedName>
</protein>
<proteinExistence type="predicted"/>
<gene>
    <name evidence="1" type="ORF">HPB50_014759</name>
</gene>
<organism evidence="1 2">
    <name type="scientific">Hyalomma asiaticum</name>
    <name type="common">Tick</name>
    <dbReference type="NCBI Taxonomy" id="266040"/>
    <lineage>
        <taxon>Eukaryota</taxon>
        <taxon>Metazoa</taxon>
        <taxon>Ecdysozoa</taxon>
        <taxon>Arthropoda</taxon>
        <taxon>Chelicerata</taxon>
        <taxon>Arachnida</taxon>
        <taxon>Acari</taxon>
        <taxon>Parasitiformes</taxon>
        <taxon>Ixodida</taxon>
        <taxon>Ixodoidea</taxon>
        <taxon>Ixodidae</taxon>
        <taxon>Hyalomminae</taxon>
        <taxon>Hyalomma</taxon>
    </lineage>
</organism>
<dbReference type="Proteomes" id="UP000821845">
    <property type="component" value="Chromosome 1"/>
</dbReference>